<dbReference type="GO" id="GO:0045735">
    <property type="term" value="F:nutrient reservoir activity"/>
    <property type="evidence" value="ECO:0007669"/>
    <property type="project" value="UniProtKB-KW"/>
</dbReference>
<evidence type="ECO:0000256" key="5">
    <source>
        <dbReference type="ARBA" id="ARBA00023157"/>
    </source>
</evidence>
<evidence type="ECO:0000313" key="7">
    <source>
        <dbReference type="EMBL" id="GKV03568.1"/>
    </source>
</evidence>
<dbReference type="GO" id="GO:0010431">
    <property type="term" value="P:seed maturation"/>
    <property type="evidence" value="ECO:0007669"/>
    <property type="project" value="UniProtKB-ARBA"/>
</dbReference>
<dbReference type="EMBL" id="BPVZ01000020">
    <property type="protein sequence ID" value="GKV03568.1"/>
    <property type="molecule type" value="Genomic_DNA"/>
</dbReference>
<gene>
    <name evidence="7" type="ORF">SLEP1_g15845</name>
</gene>
<reference evidence="7 8" key="1">
    <citation type="journal article" date="2021" name="Commun. Biol.">
        <title>The genome of Shorea leprosula (Dipterocarpaceae) highlights the ecological relevance of drought in aseasonal tropical rainforests.</title>
        <authorList>
            <person name="Ng K.K.S."/>
            <person name="Kobayashi M.J."/>
            <person name="Fawcett J.A."/>
            <person name="Hatakeyama M."/>
            <person name="Paape T."/>
            <person name="Ng C.H."/>
            <person name="Ang C.C."/>
            <person name="Tnah L.H."/>
            <person name="Lee C.T."/>
            <person name="Nishiyama T."/>
            <person name="Sese J."/>
            <person name="O'Brien M.J."/>
            <person name="Copetti D."/>
            <person name="Mohd Noor M.I."/>
            <person name="Ong R.C."/>
            <person name="Putra M."/>
            <person name="Sireger I.Z."/>
            <person name="Indrioko S."/>
            <person name="Kosugi Y."/>
            <person name="Izuno A."/>
            <person name="Isagi Y."/>
            <person name="Lee S.L."/>
            <person name="Shimizu K.K."/>
        </authorList>
    </citation>
    <scope>NUCLEOTIDE SEQUENCE [LARGE SCALE GENOMIC DNA]</scope>
    <source>
        <strain evidence="7">214</strain>
    </source>
</reference>
<protein>
    <recommendedName>
        <fullName evidence="6">Cupin type-1 domain-containing protein</fullName>
    </recommendedName>
</protein>
<dbReference type="Pfam" id="PF00190">
    <property type="entry name" value="Cupin_1"/>
    <property type="match status" value="2"/>
</dbReference>
<proteinExistence type="inferred from homology"/>
<keyword evidence="3" id="KW-0758">Storage protein</keyword>
<evidence type="ECO:0000256" key="2">
    <source>
        <dbReference type="ARBA" id="ARBA00022729"/>
    </source>
</evidence>
<dbReference type="AlphaFoldDB" id="A0AAV5IZ97"/>
<sequence>MDLSPKFPRTFFEGEGGAYYNWSSSESAVLGQAKVAAGKLVLKPRGFALPHYADCSKIGFVLQGEKGGAGLITPGGKDKGTAAYIALQKGDIIPVPLGSVSWWYNHGPSDLIITFIGETSKAWVPGEITYFLLTGAQGNLTAFLPELIGKAFSMDANKAQKIARSQKGVLIIKLSQEEANSIPVYSTDIANTWTRSIENSPPDVAVENGGSFITLTGAKFPFLEDVGLSATRLKLERCAVRAPTYTADGSTQVIYVAKGSGKVQIVGLNGNLTLDDEVKTGQLFVVPKFFTVTVSAADEVMECVSIITSPRPVIGELGGQDSVLNINPSVLQISLDLTSEITNQFSKMMKIGTIIVPPSSTM</sequence>
<evidence type="ECO:0000259" key="6">
    <source>
        <dbReference type="SMART" id="SM00835"/>
    </source>
</evidence>
<keyword evidence="2" id="KW-0732">Signal</keyword>
<dbReference type="PRINTS" id="PR00439">
    <property type="entry name" value="11SGLOBULIN"/>
</dbReference>
<evidence type="ECO:0000256" key="1">
    <source>
        <dbReference type="ARBA" id="ARBA00007178"/>
    </source>
</evidence>
<dbReference type="CDD" id="cd02242">
    <property type="entry name" value="cupin_11S_legumin_N"/>
    <property type="match status" value="1"/>
</dbReference>
<keyword evidence="4" id="KW-0708">Seed storage protein</keyword>
<dbReference type="CDD" id="cd02243">
    <property type="entry name" value="cupin_11S_legumin_C"/>
    <property type="match status" value="1"/>
</dbReference>
<dbReference type="InterPro" id="IPR014710">
    <property type="entry name" value="RmlC-like_jellyroll"/>
</dbReference>
<dbReference type="InterPro" id="IPR011051">
    <property type="entry name" value="RmlC_Cupin_sf"/>
</dbReference>
<evidence type="ECO:0000256" key="4">
    <source>
        <dbReference type="ARBA" id="ARBA00023129"/>
    </source>
</evidence>
<dbReference type="InterPro" id="IPR006045">
    <property type="entry name" value="Cupin_1"/>
</dbReference>
<comment type="similarity">
    <text evidence="1">Belongs to the 11S seed storage protein (globulins) family.</text>
</comment>
<keyword evidence="5" id="KW-1015">Disulfide bond</keyword>
<feature type="domain" description="Cupin type-1" evidence="6">
    <location>
        <begin position="195"/>
        <end position="343"/>
    </location>
</feature>
<dbReference type="Gene3D" id="2.60.120.10">
    <property type="entry name" value="Jelly Rolls"/>
    <property type="match status" value="2"/>
</dbReference>
<dbReference type="PANTHER" id="PTHR31189">
    <property type="entry name" value="OS03G0336100 PROTEIN-RELATED"/>
    <property type="match status" value="1"/>
</dbReference>
<accession>A0AAV5IZ97</accession>
<organism evidence="7 8">
    <name type="scientific">Rubroshorea leprosula</name>
    <dbReference type="NCBI Taxonomy" id="152421"/>
    <lineage>
        <taxon>Eukaryota</taxon>
        <taxon>Viridiplantae</taxon>
        <taxon>Streptophyta</taxon>
        <taxon>Embryophyta</taxon>
        <taxon>Tracheophyta</taxon>
        <taxon>Spermatophyta</taxon>
        <taxon>Magnoliopsida</taxon>
        <taxon>eudicotyledons</taxon>
        <taxon>Gunneridae</taxon>
        <taxon>Pentapetalae</taxon>
        <taxon>rosids</taxon>
        <taxon>malvids</taxon>
        <taxon>Malvales</taxon>
        <taxon>Dipterocarpaceae</taxon>
        <taxon>Rubroshorea</taxon>
    </lineage>
</organism>
<dbReference type="Proteomes" id="UP001054252">
    <property type="component" value="Unassembled WGS sequence"/>
</dbReference>
<dbReference type="SMART" id="SM00835">
    <property type="entry name" value="Cupin_1"/>
    <property type="match status" value="2"/>
</dbReference>
<feature type="domain" description="Cupin type-1" evidence="6">
    <location>
        <begin position="1"/>
        <end position="160"/>
    </location>
</feature>
<keyword evidence="8" id="KW-1185">Reference proteome</keyword>
<dbReference type="SUPFAM" id="SSF51182">
    <property type="entry name" value="RmlC-like cupins"/>
    <property type="match status" value="1"/>
</dbReference>
<comment type="caution">
    <text evidence="7">The sequence shown here is derived from an EMBL/GenBank/DDBJ whole genome shotgun (WGS) entry which is preliminary data.</text>
</comment>
<evidence type="ECO:0000313" key="8">
    <source>
        <dbReference type="Proteomes" id="UP001054252"/>
    </source>
</evidence>
<evidence type="ECO:0000256" key="3">
    <source>
        <dbReference type="ARBA" id="ARBA00022761"/>
    </source>
</evidence>
<name>A0AAV5IZ97_9ROSI</name>
<dbReference type="InterPro" id="IPR050253">
    <property type="entry name" value="Seed_Storage-Functional"/>
</dbReference>
<dbReference type="PANTHER" id="PTHR31189:SF45">
    <property type="entry name" value="OS09G0552500 PROTEIN"/>
    <property type="match status" value="1"/>
</dbReference>
<dbReference type="InterPro" id="IPR006044">
    <property type="entry name" value="11S_seedstore_pln"/>
</dbReference>